<evidence type="ECO:0000313" key="3">
    <source>
        <dbReference type="Proteomes" id="UP000598360"/>
    </source>
</evidence>
<proteinExistence type="predicted"/>
<comment type="caution">
    <text evidence="2">The sequence shown here is derived from an EMBL/GenBank/DDBJ whole genome shotgun (WGS) entry which is preliminary data.</text>
</comment>
<keyword evidence="1" id="KW-0472">Membrane</keyword>
<dbReference type="GO" id="GO:0022857">
    <property type="term" value="F:transmembrane transporter activity"/>
    <property type="evidence" value="ECO:0007669"/>
    <property type="project" value="InterPro"/>
</dbReference>
<feature type="transmembrane region" description="Helical" evidence="1">
    <location>
        <begin position="101"/>
        <end position="127"/>
    </location>
</feature>
<dbReference type="Pfam" id="PF07690">
    <property type="entry name" value="MFS_1"/>
    <property type="match status" value="1"/>
</dbReference>
<keyword evidence="1" id="KW-0812">Transmembrane</keyword>
<sequence>MNSWTARLEGRIFMGHSYRDCFAQPYTKYLLTTNLLGRLQNGMGPLSIALVLRSQQLPYAQVGVLVGLFAVATAIGGPLLGRLVDKTGQTRVLVTSAFGSAVGFALLALGADSLLLAAVAVVLAGGLTPPLEPCLRSLWEKLLGQQRLVAAAYSLDASLQQIVYVTGPLLVVAIAAATSPTLAVWCVAGATLVGTLLFARARPVRQWQPSHYETRSWAGPLRSSELRKTLLSLGGVGFALGVFSLATVMFAEANSTSGDMSGLLLGAHAAGALIGGLIYGSRTWPASAGTQLPILFAGLACCYLPLLTQPSLAIMIVLMGIAGIFLSPVLACGFVIIGEVAPQGTKTEAFAWVVTITLIGNSLGSATSGAVQSVGLMAVFALPVAAAVAGLVVALTVHTEDTSELAHDR</sequence>
<dbReference type="Proteomes" id="UP000598360">
    <property type="component" value="Unassembled WGS sequence"/>
</dbReference>
<feature type="transmembrane region" description="Helical" evidence="1">
    <location>
        <begin position="312"/>
        <end position="337"/>
    </location>
</feature>
<keyword evidence="3" id="KW-1185">Reference proteome</keyword>
<evidence type="ECO:0000313" key="2">
    <source>
        <dbReference type="EMBL" id="MBE9374751.1"/>
    </source>
</evidence>
<accession>A0A929FXJ7</accession>
<feature type="transmembrane region" description="Helical" evidence="1">
    <location>
        <begin position="230"/>
        <end position="251"/>
    </location>
</feature>
<feature type="transmembrane region" description="Helical" evidence="1">
    <location>
        <begin position="349"/>
        <end position="368"/>
    </location>
</feature>
<dbReference type="PANTHER" id="PTHR23542">
    <property type="match status" value="1"/>
</dbReference>
<feature type="transmembrane region" description="Helical" evidence="1">
    <location>
        <begin position="263"/>
        <end position="281"/>
    </location>
</feature>
<evidence type="ECO:0000256" key="1">
    <source>
        <dbReference type="SAM" id="Phobius"/>
    </source>
</evidence>
<dbReference type="InterPro" id="IPR011701">
    <property type="entry name" value="MFS"/>
</dbReference>
<dbReference type="Gene3D" id="1.20.1250.20">
    <property type="entry name" value="MFS general substrate transporter like domains"/>
    <property type="match status" value="2"/>
</dbReference>
<keyword evidence="1" id="KW-1133">Transmembrane helix</keyword>
<feature type="transmembrane region" description="Helical" evidence="1">
    <location>
        <begin position="288"/>
        <end position="306"/>
    </location>
</feature>
<feature type="transmembrane region" description="Helical" evidence="1">
    <location>
        <begin position="374"/>
        <end position="397"/>
    </location>
</feature>
<name>A0A929FXJ7_9PSEU</name>
<organism evidence="2 3">
    <name type="scientific">Saccharopolyspora montiporae</name>
    <dbReference type="NCBI Taxonomy" id="2781240"/>
    <lineage>
        <taxon>Bacteria</taxon>
        <taxon>Bacillati</taxon>
        <taxon>Actinomycetota</taxon>
        <taxon>Actinomycetes</taxon>
        <taxon>Pseudonocardiales</taxon>
        <taxon>Pseudonocardiaceae</taxon>
        <taxon>Saccharopolyspora</taxon>
    </lineage>
</organism>
<dbReference type="SUPFAM" id="SSF103473">
    <property type="entry name" value="MFS general substrate transporter"/>
    <property type="match status" value="2"/>
</dbReference>
<dbReference type="RefSeq" id="WP_193928193.1">
    <property type="nucleotide sequence ID" value="NZ_JADEYC010000015.1"/>
</dbReference>
<dbReference type="AlphaFoldDB" id="A0A929FXJ7"/>
<feature type="transmembrane region" description="Helical" evidence="1">
    <location>
        <begin position="62"/>
        <end position="81"/>
    </location>
</feature>
<protein>
    <submittedName>
        <fullName evidence="2">MFS transporter</fullName>
    </submittedName>
</protein>
<dbReference type="EMBL" id="JADEYC010000015">
    <property type="protein sequence ID" value="MBE9374751.1"/>
    <property type="molecule type" value="Genomic_DNA"/>
</dbReference>
<gene>
    <name evidence="2" type="ORF">IQ251_09865</name>
</gene>
<feature type="transmembrane region" description="Helical" evidence="1">
    <location>
        <begin position="182"/>
        <end position="199"/>
    </location>
</feature>
<dbReference type="PANTHER" id="PTHR23542:SF1">
    <property type="entry name" value="MAJOR FACILITATOR SUPERFAMILY (MFS) PROFILE DOMAIN-CONTAINING PROTEIN"/>
    <property type="match status" value="1"/>
</dbReference>
<reference evidence="2" key="1">
    <citation type="submission" date="2020-10" db="EMBL/GenBank/DDBJ databases">
        <title>Diversity and distribution of actinomycetes associated with coral in the coast of Hainan.</title>
        <authorList>
            <person name="Li F."/>
        </authorList>
    </citation>
    <scope>NUCLEOTIDE SEQUENCE</scope>
    <source>
        <strain evidence="2">HNM0983</strain>
    </source>
</reference>
<dbReference type="InterPro" id="IPR036259">
    <property type="entry name" value="MFS_trans_sf"/>
</dbReference>